<evidence type="ECO:0000256" key="4">
    <source>
        <dbReference type="ARBA" id="ARBA00022989"/>
    </source>
</evidence>
<comment type="function">
    <text evidence="6">Involved in copper resistance.</text>
</comment>
<keyword evidence="5 6" id="KW-0472">Membrane</keyword>
<gene>
    <name evidence="8" type="primary">yebZ</name>
    <name evidence="8" type="ORF">KSP9073_01024</name>
</gene>
<keyword evidence="6" id="KW-0997">Cell inner membrane</keyword>
<comment type="similarity">
    <text evidence="6">Belongs to the CopD family.</text>
</comment>
<sequence>MALLLARLVFNLSALLLWGGSVCLLLVADRSLRVALWQRLRPWGLIAAGLSGLATLITLPILTASIGSSWEAGFSLKMLTLVVTKTLVGHAWCWQLGSLLVLTLVLVVRALRHPSGVGIASALMLATLTVSGHTAMHEGMTGTLHRLNDWGHLLAGGFWLGALVPVLLLLGYLRQPSMRAGATRALIRFSSVGHLAVALGVLTGVINTWLVVGGWPLAPDMLYQRALWLKVALVGLLMVMALFNRYRLVPRLSREAGALDRLRRVSIAEIMILIGVVALVGWFGTLSPGHG</sequence>
<evidence type="ECO:0000256" key="1">
    <source>
        <dbReference type="ARBA" id="ARBA00004651"/>
    </source>
</evidence>
<protein>
    <recommendedName>
        <fullName evidence="6">Copper resistance protein D</fullName>
    </recommendedName>
</protein>
<dbReference type="InterPro" id="IPR047689">
    <property type="entry name" value="CopD"/>
</dbReference>
<feature type="transmembrane region" description="Helical" evidence="6">
    <location>
        <begin position="153"/>
        <end position="173"/>
    </location>
</feature>
<feature type="transmembrane region" description="Helical" evidence="6">
    <location>
        <begin position="265"/>
        <end position="284"/>
    </location>
</feature>
<dbReference type="InterPro" id="IPR032694">
    <property type="entry name" value="CopC/D"/>
</dbReference>
<dbReference type="Proteomes" id="UP000244934">
    <property type="component" value="Unassembled WGS sequence"/>
</dbReference>
<evidence type="ECO:0000256" key="2">
    <source>
        <dbReference type="ARBA" id="ARBA00022475"/>
    </source>
</evidence>
<feature type="transmembrane region" description="Helical" evidence="6">
    <location>
        <begin position="226"/>
        <end position="244"/>
    </location>
</feature>
<evidence type="ECO:0000313" key="9">
    <source>
        <dbReference type="Proteomes" id="UP000244934"/>
    </source>
</evidence>
<evidence type="ECO:0000256" key="5">
    <source>
        <dbReference type="ARBA" id="ARBA00023136"/>
    </source>
</evidence>
<dbReference type="OrthoDB" id="7032707at2"/>
<organism evidence="8 9">
    <name type="scientific">Kushneria phyllosphaerae</name>
    <dbReference type="NCBI Taxonomy" id="2100822"/>
    <lineage>
        <taxon>Bacteria</taxon>
        <taxon>Pseudomonadati</taxon>
        <taxon>Pseudomonadota</taxon>
        <taxon>Gammaproteobacteria</taxon>
        <taxon>Oceanospirillales</taxon>
        <taxon>Halomonadaceae</taxon>
        <taxon>Kushneria</taxon>
    </lineage>
</organism>
<feature type="transmembrane region" description="Helical" evidence="6">
    <location>
        <begin position="6"/>
        <end position="28"/>
    </location>
</feature>
<dbReference type="PANTHER" id="PTHR34820">
    <property type="entry name" value="INNER MEMBRANE PROTEIN YEBZ"/>
    <property type="match status" value="1"/>
</dbReference>
<evidence type="ECO:0000256" key="6">
    <source>
        <dbReference type="RuleBase" id="RU369037"/>
    </source>
</evidence>
<dbReference type="AlphaFoldDB" id="A0A2R8CJG8"/>
<dbReference type="InterPro" id="IPR008457">
    <property type="entry name" value="Cu-R_CopD_dom"/>
</dbReference>
<reference evidence="9" key="1">
    <citation type="submission" date="2018-03" db="EMBL/GenBank/DDBJ databases">
        <authorList>
            <person name="Navarro De La Torre S."/>
        </authorList>
    </citation>
    <scope>NUCLEOTIDE SEQUENCE [LARGE SCALE GENOMIC DNA]</scope>
    <source>
        <strain evidence="9">EAod3</strain>
    </source>
</reference>
<keyword evidence="3 6" id="KW-0812">Transmembrane</keyword>
<dbReference type="EMBL" id="ONZI01000001">
    <property type="protein sequence ID" value="SPJ33021.1"/>
    <property type="molecule type" value="Genomic_DNA"/>
</dbReference>
<accession>A0A2R8CJG8</accession>
<comment type="subcellular location">
    <subcellularLocation>
        <location evidence="6">Cell inner membrane</location>
        <topology evidence="6">Multi-pass membrane protein</topology>
    </subcellularLocation>
    <subcellularLocation>
        <location evidence="1">Cell membrane</location>
        <topology evidence="1">Multi-pass membrane protein</topology>
    </subcellularLocation>
</comment>
<keyword evidence="4 6" id="KW-1133">Transmembrane helix</keyword>
<feature type="transmembrane region" description="Helical" evidence="6">
    <location>
        <begin position="185"/>
        <end position="206"/>
    </location>
</feature>
<dbReference type="GO" id="GO:0006825">
    <property type="term" value="P:copper ion transport"/>
    <property type="evidence" value="ECO:0007669"/>
    <property type="project" value="InterPro"/>
</dbReference>
<keyword evidence="2 6" id="KW-1003">Cell membrane</keyword>
<dbReference type="GO" id="GO:0005886">
    <property type="term" value="C:plasma membrane"/>
    <property type="evidence" value="ECO:0007669"/>
    <property type="project" value="UniProtKB-SubCell"/>
</dbReference>
<dbReference type="GO" id="GO:0046688">
    <property type="term" value="P:response to copper ion"/>
    <property type="evidence" value="ECO:0007669"/>
    <property type="project" value="UniProtKB-UniRule"/>
</dbReference>
<keyword evidence="6" id="KW-0186">Copper</keyword>
<dbReference type="Pfam" id="PF05425">
    <property type="entry name" value="CopD"/>
    <property type="match status" value="1"/>
</dbReference>
<feature type="transmembrane region" description="Helical" evidence="6">
    <location>
        <begin position="87"/>
        <end position="108"/>
    </location>
</feature>
<feature type="transmembrane region" description="Helical" evidence="6">
    <location>
        <begin position="40"/>
        <end position="67"/>
    </location>
</feature>
<dbReference type="PANTHER" id="PTHR34820:SF4">
    <property type="entry name" value="INNER MEMBRANE PROTEIN YEBZ"/>
    <property type="match status" value="1"/>
</dbReference>
<dbReference type="NCBIfam" id="NF033808">
    <property type="entry name" value="copper_CopD"/>
    <property type="match status" value="1"/>
</dbReference>
<feature type="transmembrane region" description="Helical" evidence="6">
    <location>
        <begin position="115"/>
        <end position="133"/>
    </location>
</feature>
<feature type="domain" description="Copper resistance protein D" evidence="7">
    <location>
        <begin position="184"/>
        <end position="282"/>
    </location>
</feature>
<keyword evidence="9" id="KW-1185">Reference proteome</keyword>
<evidence type="ECO:0000313" key="8">
    <source>
        <dbReference type="EMBL" id="SPJ33021.1"/>
    </source>
</evidence>
<evidence type="ECO:0000256" key="3">
    <source>
        <dbReference type="ARBA" id="ARBA00022692"/>
    </source>
</evidence>
<proteinExistence type="inferred from homology"/>
<dbReference type="RefSeq" id="WP_133240991.1">
    <property type="nucleotide sequence ID" value="NZ_ONZI01000001.1"/>
</dbReference>
<name>A0A2R8CJG8_9GAMM</name>
<evidence type="ECO:0000259" key="7">
    <source>
        <dbReference type="Pfam" id="PF05425"/>
    </source>
</evidence>